<dbReference type="AlphaFoldDB" id="A0A7J4XLZ3"/>
<name>A0A7J4XLZ3_9BACE</name>
<evidence type="ECO:0000313" key="1">
    <source>
        <dbReference type="EMBL" id="KAA3767943.1"/>
    </source>
</evidence>
<dbReference type="EMBL" id="VWMK01000004">
    <property type="protein sequence ID" value="KAA3767943.1"/>
    <property type="molecule type" value="Genomic_DNA"/>
</dbReference>
<comment type="caution">
    <text evidence="1">The sequence shown here is derived from an EMBL/GenBank/DDBJ whole genome shotgun (WGS) entry which is preliminary data.</text>
</comment>
<reference evidence="1 2" key="1">
    <citation type="journal article" date="2019" name="Nat. Med.">
        <title>A library of human gut bacterial isolates paired with longitudinal multiomics data enables mechanistic microbiome research.</title>
        <authorList>
            <person name="Poyet M."/>
            <person name="Groussin M."/>
            <person name="Gibbons S.M."/>
            <person name="Avila-Pacheco J."/>
            <person name="Jiang X."/>
            <person name="Kearney S.M."/>
            <person name="Perrotta A.R."/>
            <person name="Berdy B."/>
            <person name="Zhao S."/>
            <person name="Lieberman T.D."/>
            <person name="Swanson P.K."/>
            <person name="Smith M."/>
            <person name="Roesemann S."/>
            <person name="Alexander J.E."/>
            <person name="Rich S.A."/>
            <person name="Livny J."/>
            <person name="Vlamakis H."/>
            <person name="Clish C."/>
            <person name="Bullock K."/>
            <person name="Deik A."/>
            <person name="Scott J."/>
            <person name="Pierce K.A."/>
            <person name="Xavier R.J."/>
            <person name="Alm E.J."/>
        </authorList>
    </citation>
    <scope>NUCLEOTIDE SEQUENCE [LARGE SCALE GENOMIC DNA]</scope>
    <source>
        <strain evidence="1 2">BIOML-A10</strain>
    </source>
</reference>
<dbReference type="Proteomes" id="UP000422221">
    <property type="component" value="Unassembled WGS sequence"/>
</dbReference>
<protein>
    <submittedName>
        <fullName evidence="1">Uncharacterized protein</fullName>
    </submittedName>
</protein>
<evidence type="ECO:0000313" key="2">
    <source>
        <dbReference type="Proteomes" id="UP000422221"/>
    </source>
</evidence>
<organism evidence="1 2">
    <name type="scientific">Bacteroides salyersiae</name>
    <dbReference type="NCBI Taxonomy" id="291644"/>
    <lineage>
        <taxon>Bacteria</taxon>
        <taxon>Pseudomonadati</taxon>
        <taxon>Bacteroidota</taxon>
        <taxon>Bacteroidia</taxon>
        <taxon>Bacteroidales</taxon>
        <taxon>Bacteroidaceae</taxon>
        <taxon>Bacteroides</taxon>
    </lineage>
</organism>
<proteinExistence type="predicted"/>
<dbReference type="RefSeq" id="WP_130058398.1">
    <property type="nucleotide sequence ID" value="NZ_RCXT01000003.1"/>
</dbReference>
<gene>
    <name evidence="1" type="ORF">F3F73_06000</name>
</gene>
<sequence>MRNSEPIEYKGVQYPGAYIDLGNSIGYRQISVQSLADELAKDGLHEEEPPEAVTATDDQIAYYVTDEEFLFPVNEVRKIVRKAYGEEEPPSVYTQKTIREMKKGELFRFKESDTAPVWVRGDYVPEAKKFSTYKYDDMNHEHLFKGDTKGFIGFTF</sequence>
<accession>A0A7J4XLZ3</accession>